<accession>A0A0R2H1D6</accession>
<dbReference type="EMBL" id="JQBM01000002">
    <property type="protein sequence ID" value="KRN46655.1"/>
    <property type="molecule type" value="Genomic_DNA"/>
</dbReference>
<evidence type="ECO:0000256" key="1">
    <source>
        <dbReference type="ARBA" id="ARBA00022723"/>
    </source>
</evidence>
<dbReference type="Pfam" id="PF02746">
    <property type="entry name" value="MR_MLE_N"/>
    <property type="match status" value="1"/>
</dbReference>
<protein>
    <submittedName>
        <fullName evidence="4">O-succinylbenzoate synthase</fullName>
    </submittedName>
</protein>
<dbReference type="Gene3D" id="3.20.20.120">
    <property type="entry name" value="Enolase-like C-terminal domain"/>
    <property type="match status" value="1"/>
</dbReference>
<dbReference type="InterPro" id="IPR029017">
    <property type="entry name" value="Enolase-like_N"/>
</dbReference>
<dbReference type="Pfam" id="PF13378">
    <property type="entry name" value="MR_MLE_C"/>
    <property type="match status" value="1"/>
</dbReference>
<evidence type="ECO:0000259" key="3">
    <source>
        <dbReference type="SMART" id="SM00922"/>
    </source>
</evidence>
<dbReference type="SUPFAM" id="SSF51604">
    <property type="entry name" value="Enolase C-terminal domain-like"/>
    <property type="match status" value="1"/>
</dbReference>
<dbReference type="SFLD" id="SFLDS00001">
    <property type="entry name" value="Enolase"/>
    <property type="match status" value="1"/>
</dbReference>
<dbReference type="RefSeq" id="WP_057745745.1">
    <property type="nucleotide sequence ID" value="NZ_BJLU01000002.1"/>
</dbReference>
<dbReference type="InterPro" id="IPR013341">
    <property type="entry name" value="Mandelate_racemase_N_dom"/>
</dbReference>
<dbReference type="InterPro" id="IPR029065">
    <property type="entry name" value="Enolase_C-like"/>
</dbReference>
<keyword evidence="2" id="KW-0460">Magnesium</keyword>
<name>A0A0R2H1D6_WEIVI</name>
<sequence>MQITQIRAIPFALSLKQSFKTAHDTTQLRELTLLEITLSNGCVGYGEIQSFLNTAYAPETQMDSRQMLGNLAAGLKSLQWQHPHAVAAYLAGKTQLTFVRAAVEMACWDAYGKTVGKSLATLLGARHRFMPVGKAVGIQADVAAAYTEIEKVAQAGYRRVKLKATALDQLPNLQAVQRQFPQMVFSIDLNNALPDTLKSVDCLETLKAQGITLVEEPLVGSPWQRYAELLATGRVPRISLDESINSVGDVSSALRQHAADAFTLKQGKLGGISATQRAITEINQAGQLPWIGGMLSSGLGRFVDVTLAATLPNPIFPADIAATQDGLELDVIYEPIQLIEGRVEVPQKPGVGITVNWTAVKKLQTDVAQIY</sequence>
<dbReference type="GO" id="GO:0046872">
    <property type="term" value="F:metal ion binding"/>
    <property type="evidence" value="ECO:0007669"/>
    <property type="project" value="UniProtKB-KW"/>
</dbReference>
<evidence type="ECO:0000256" key="2">
    <source>
        <dbReference type="ARBA" id="ARBA00022842"/>
    </source>
</evidence>
<dbReference type="GO" id="GO:0016854">
    <property type="term" value="F:racemase and epimerase activity"/>
    <property type="evidence" value="ECO:0007669"/>
    <property type="project" value="UniProtKB-ARBA"/>
</dbReference>
<dbReference type="OrthoDB" id="9774531at2"/>
<dbReference type="AlphaFoldDB" id="A0A0R2H1D6"/>
<dbReference type="Gene3D" id="3.30.390.10">
    <property type="entry name" value="Enolase-like, N-terminal domain"/>
    <property type="match status" value="1"/>
</dbReference>
<dbReference type="InterPro" id="IPR013342">
    <property type="entry name" value="Mandelate_racemase_C"/>
</dbReference>
<dbReference type="PATRIC" id="fig|1629.5.peg.947"/>
<comment type="caution">
    <text evidence="4">The sequence shown here is derived from an EMBL/GenBank/DDBJ whole genome shotgun (WGS) entry which is preliminary data.</text>
</comment>
<reference evidence="4 5" key="1">
    <citation type="journal article" date="2015" name="Genome Announc.">
        <title>Expanding the biotechnology potential of lactobacilli through comparative genomics of 213 strains and associated genera.</title>
        <authorList>
            <person name="Sun Z."/>
            <person name="Harris H.M."/>
            <person name="McCann A."/>
            <person name="Guo C."/>
            <person name="Argimon S."/>
            <person name="Zhang W."/>
            <person name="Yang X."/>
            <person name="Jeffery I.B."/>
            <person name="Cooney J.C."/>
            <person name="Kagawa T.F."/>
            <person name="Liu W."/>
            <person name="Song Y."/>
            <person name="Salvetti E."/>
            <person name="Wrobel A."/>
            <person name="Rasinkangas P."/>
            <person name="Parkhill J."/>
            <person name="Rea M.C."/>
            <person name="O'Sullivan O."/>
            <person name="Ritari J."/>
            <person name="Douillard F.P."/>
            <person name="Paul Ross R."/>
            <person name="Yang R."/>
            <person name="Briner A.E."/>
            <person name="Felis G.E."/>
            <person name="de Vos W.M."/>
            <person name="Barrangou R."/>
            <person name="Klaenhammer T.R."/>
            <person name="Caufield P.W."/>
            <person name="Cui Y."/>
            <person name="Zhang H."/>
            <person name="O'Toole P.W."/>
        </authorList>
    </citation>
    <scope>NUCLEOTIDE SEQUENCE [LARGE SCALE GENOMIC DNA]</scope>
    <source>
        <strain evidence="4 5">DSM 20410</strain>
    </source>
</reference>
<evidence type="ECO:0000313" key="5">
    <source>
        <dbReference type="Proteomes" id="UP000051992"/>
    </source>
</evidence>
<keyword evidence="5" id="KW-1185">Reference proteome</keyword>
<keyword evidence="1" id="KW-0479">Metal-binding</keyword>
<evidence type="ECO:0000313" key="4">
    <source>
        <dbReference type="EMBL" id="KRN46655.1"/>
    </source>
</evidence>
<dbReference type="InterPro" id="IPR036849">
    <property type="entry name" value="Enolase-like_C_sf"/>
</dbReference>
<dbReference type="PANTHER" id="PTHR48073">
    <property type="entry name" value="O-SUCCINYLBENZOATE SYNTHASE-RELATED"/>
    <property type="match status" value="1"/>
</dbReference>
<feature type="domain" description="Mandelate racemase/muconate lactonizing enzyme C-terminal" evidence="3">
    <location>
        <begin position="142"/>
        <end position="236"/>
    </location>
</feature>
<proteinExistence type="predicted"/>
<dbReference type="SUPFAM" id="SSF54826">
    <property type="entry name" value="Enolase N-terminal domain-like"/>
    <property type="match status" value="1"/>
</dbReference>
<organism evidence="4 5">
    <name type="scientific">Weissella viridescens</name>
    <name type="common">Lactobacillus viridescens</name>
    <dbReference type="NCBI Taxonomy" id="1629"/>
    <lineage>
        <taxon>Bacteria</taxon>
        <taxon>Bacillati</taxon>
        <taxon>Bacillota</taxon>
        <taxon>Bacilli</taxon>
        <taxon>Lactobacillales</taxon>
        <taxon>Lactobacillaceae</taxon>
        <taxon>Weissella</taxon>
    </lineage>
</organism>
<gene>
    <name evidence="4" type="ORF">IV50_GL000940</name>
</gene>
<dbReference type="SFLD" id="SFLDG00180">
    <property type="entry name" value="muconate_cycloisomerase"/>
    <property type="match status" value="1"/>
</dbReference>
<dbReference type="SFLD" id="SFLDF00009">
    <property type="entry name" value="o-succinylbenzoate_synthase"/>
    <property type="match status" value="1"/>
</dbReference>
<dbReference type="SMART" id="SM00922">
    <property type="entry name" value="MR_MLE"/>
    <property type="match status" value="1"/>
</dbReference>
<dbReference type="Proteomes" id="UP000051992">
    <property type="component" value="Unassembled WGS sequence"/>
</dbReference>